<evidence type="ECO:0000256" key="8">
    <source>
        <dbReference type="ARBA" id="ARBA00023136"/>
    </source>
</evidence>
<comment type="subcellular location">
    <subcellularLocation>
        <location evidence="1 10">Mitochondrion inner membrane</location>
    </subcellularLocation>
</comment>
<proteinExistence type="inferred from homology"/>
<dbReference type="InterPro" id="IPR000511">
    <property type="entry name" value="Holocyt_c/c1_synthase"/>
</dbReference>
<dbReference type="PANTHER" id="PTHR12743">
    <property type="entry name" value="CYTOCHROME C1 HEME LYASE"/>
    <property type="match status" value="1"/>
</dbReference>
<reference evidence="11 12" key="1">
    <citation type="submission" date="2023-05" db="EMBL/GenBank/DDBJ databases">
        <title>A 100% complete, gapless, phased diploid assembly of the Scenedesmus obliquus UTEX 3031 genome.</title>
        <authorList>
            <person name="Biondi T.C."/>
            <person name="Hanschen E.R."/>
            <person name="Kwon T."/>
            <person name="Eng W."/>
            <person name="Kruse C.P.S."/>
            <person name="Koehler S.I."/>
            <person name="Kunde Y."/>
            <person name="Gleasner C.D."/>
            <person name="You Mak K.T."/>
            <person name="Polle J."/>
            <person name="Hovde B.T."/>
            <person name="Starkenburg S.R."/>
        </authorList>
    </citation>
    <scope>NUCLEOTIDE SEQUENCE [LARGE SCALE GENOMIC DNA]</scope>
    <source>
        <strain evidence="11 12">DOE0152z</strain>
    </source>
</reference>
<keyword evidence="3 10" id="KW-0349">Heme</keyword>
<evidence type="ECO:0000256" key="7">
    <source>
        <dbReference type="ARBA" id="ARBA00023128"/>
    </source>
</evidence>
<comment type="catalytic activity">
    <reaction evidence="10">
        <text>holo-[cytochrome c] = apo-[cytochrome c] + heme b</text>
        <dbReference type="Rhea" id="RHEA:22648"/>
        <dbReference type="Rhea" id="RHEA-COMP:10725"/>
        <dbReference type="Rhea" id="RHEA-COMP:10726"/>
        <dbReference type="ChEBI" id="CHEBI:29950"/>
        <dbReference type="ChEBI" id="CHEBI:60344"/>
        <dbReference type="ChEBI" id="CHEBI:83739"/>
        <dbReference type="EC" id="4.4.1.17"/>
    </reaction>
</comment>
<sequence>MQRKGWDPREPDMQRVVAIHNTVNERAWQHVLAWEALHACECSQPPRLKRFQGKPNEFSPKARLLNMLGFKLPFDRHDWVVDRCGREVRYVIDFYSGAPQPGVPASMHLDVRPALDSVGALWDRLRMQAGWVASGRWRDE</sequence>
<keyword evidence="4 10" id="KW-0479">Metal-binding</keyword>
<evidence type="ECO:0000313" key="11">
    <source>
        <dbReference type="EMBL" id="WIA13440.1"/>
    </source>
</evidence>
<organism evidence="11 12">
    <name type="scientific">Tetradesmus obliquus</name>
    <name type="common">Green alga</name>
    <name type="synonym">Acutodesmus obliquus</name>
    <dbReference type="NCBI Taxonomy" id="3088"/>
    <lineage>
        <taxon>Eukaryota</taxon>
        <taxon>Viridiplantae</taxon>
        <taxon>Chlorophyta</taxon>
        <taxon>core chlorophytes</taxon>
        <taxon>Chlorophyceae</taxon>
        <taxon>CS clade</taxon>
        <taxon>Sphaeropleales</taxon>
        <taxon>Scenedesmaceae</taxon>
        <taxon>Tetradesmus</taxon>
    </lineage>
</organism>
<dbReference type="PROSITE" id="PS00821">
    <property type="entry name" value="CYTO_HEME_LYASE_1"/>
    <property type="match status" value="1"/>
</dbReference>
<dbReference type="PANTHER" id="PTHR12743:SF0">
    <property type="entry name" value="HOLOCYTOCHROME C-TYPE SYNTHASE"/>
    <property type="match status" value="1"/>
</dbReference>
<evidence type="ECO:0000256" key="4">
    <source>
        <dbReference type="ARBA" id="ARBA00022723"/>
    </source>
</evidence>
<dbReference type="Proteomes" id="UP001244341">
    <property type="component" value="Chromosome 4b"/>
</dbReference>
<name>A0ABY8TWE4_TETOB</name>
<evidence type="ECO:0000313" key="12">
    <source>
        <dbReference type="Proteomes" id="UP001244341"/>
    </source>
</evidence>
<evidence type="ECO:0000256" key="10">
    <source>
        <dbReference type="RuleBase" id="RU363130"/>
    </source>
</evidence>
<keyword evidence="6 10" id="KW-0408">Iron</keyword>
<evidence type="ECO:0000256" key="6">
    <source>
        <dbReference type="ARBA" id="ARBA00023004"/>
    </source>
</evidence>
<keyword evidence="9 10" id="KW-0456">Lyase</keyword>
<keyword evidence="7 10" id="KW-0496">Mitochondrion</keyword>
<evidence type="ECO:0000256" key="1">
    <source>
        <dbReference type="ARBA" id="ARBA00004273"/>
    </source>
</evidence>
<dbReference type="EC" id="4.4.1.17" evidence="10"/>
<comment type="function">
    <text evidence="10">Lyase that catalyzes the covalent linking of the heme group to the cytochrome C apoprotein to produce the mature functional cytochrome.</text>
</comment>
<accession>A0ABY8TWE4</accession>
<comment type="similarity">
    <text evidence="2 10">Belongs to the cytochrome c-type heme lyase family.</text>
</comment>
<evidence type="ECO:0000256" key="5">
    <source>
        <dbReference type="ARBA" id="ARBA00022792"/>
    </source>
</evidence>
<dbReference type="PROSITE" id="PS00822">
    <property type="entry name" value="CYTO_HEME_LYASE_2"/>
    <property type="match status" value="1"/>
</dbReference>
<dbReference type="EMBL" id="CP126211">
    <property type="protein sequence ID" value="WIA13440.1"/>
    <property type="molecule type" value="Genomic_DNA"/>
</dbReference>
<evidence type="ECO:0000256" key="2">
    <source>
        <dbReference type="ARBA" id="ARBA00007255"/>
    </source>
</evidence>
<gene>
    <name evidence="11" type="ORF">OEZ85_007020</name>
</gene>
<evidence type="ECO:0000256" key="3">
    <source>
        <dbReference type="ARBA" id="ARBA00022617"/>
    </source>
</evidence>
<protein>
    <recommendedName>
        <fullName evidence="10">Holocytochrome c-type synthase</fullName>
        <ecNumber evidence="10">4.4.1.17</ecNumber>
    </recommendedName>
</protein>
<keyword evidence="12" id="KW-1185">Reference proteome</keyword>
<keyword evidence="8 10" id="KW-0472">Membrane</keyword>
<evidence type="ECO:0000256" key="9">
    <source>
        <dbReference type="ARBA" id="ARBA00023239"/>
    </source>
</evidence>
<keyword evidence="5 10" id="KW-0999">Mitochondrion inner membrane</keyword>
<dbReference type="Pfam" id="PF01265">
    <property type="entry name" value="Cyto_heme_lyase"/>
    <property type="match status" value="1"/>
</dbReference>